<dbReference type="Proteomes" id="UP000001519">
    <property type="component" value="Chromosome 8"/>
</dbReference>
<dbReference type="OMA" id="WQHRLAY"/>
<dbReference type="Ensembl" id="ENSGGOT00000061936.1">
    <property type="protein sequence ID" value="ENSGGOP00000047223.1"/>
    <property type="gene ID" value="ENSGGOG00000037266.1"/>
</dbReference>
<reference evidence="1" key="3">
    <citation type="submission" date="2025-08" db="UniProtKB">
        <authorList>
            <consortium name="Ensembl"/>
        </authorList>
    </citation>
    <scope>IDENTIFICATION</scope>
</reference>
<dbReference type="AlphaFoldDB" id="A0A2I2ZJF3"/>
<dbReference type="GeneTree" id="ENSGT00980000199292"/>
<organism evidence="1 2">
    <name type="scientific">Gorilla gorilla gorilla</name>
    <name type="common">Western lowland gorilla</name>
    <dbReference type="NCBI Taxonomy" id="9595"/>
    <lineage>
        <taxon>Eukaryota</taxon>
        <taxon>Metazoa</taxon>
        <taxon>Chordata</taxon>
        <taxon>Craniata</taxon>
        <taxon>Vertebrata</taxon>
        <taxon>Euteleostomi</taxon>
        <taxon>Mammalia</taxon>
        <taxon>Eutheria</taxon>
        <taxon>Euarchontoglires</taxon>
        <taxon>Primates</taxon>
        <taxon>Haplorrhini</taxon>
        <taxon>Catarrhini</taxon>
        <taxon>Hominidae</taxon>
        <taxon>Gorilla</taxon>
    </lineage>
</organism>
<dbReference type="EMBL" id="CABD030061405">
    <property type="status" value="NOT_ANNOTATED_CDS"/>
    <property type="molecule type" value="Genomic_DNA"/>
</dbReference>
<evidence type="ECO:0000313" key="1">
    <source>
        <dbReference type="Ensembl" id="ENSGGOP00000047223.1"/>
    </source>
</evidence>
<protein>
    <submittedName>
        <fullName evidence="1">Uncharacterized protein</fullName>
    </submittedName>
</protein>
<reference evidence="1" key="4">
    <citation type="submission" date="2025-09" db="UniProtKB">
        <authorList>
            <consortium name="Ensembl"/>
        </authorList>
    </citation>
    <scope>IDENTIFICATION</scope>
</reference>
<reference evidence="1 2" key="2">
    <citation type="journal article" date="2012" name="Nature">
        <title>Insights into hominid evolution from the gorilla genome sequence.</title>
        <authorList>
            <person name="Scally A."/>
            <person name="Dutheil J.Y."/>
            <person name="Hillier L.W."/>
            <person name="Jordan G.E."/>
            <person name="Goodhead I."/>
            <person name="Herrero J."/>
            <person name="Hobolth A."/>
            <person name="Lappalainen T."/>
            <person name="Mailund T."/>
            <person name="Marques-Bonet T."/>
            <person name="McCarthy S."/>
            <person name="Montgomery S.H."/>
            <person name="Schwalie P.C."/>
            <person name="Tang Y.A."/>
            <person name="Ward M.C."/>
            <person name="Xue Y."/>
            <person name="Yngvadottir B."/>
            <person name="Alkan C."/>
            <person name="Andersen L.N."/>
            <person name="Ayub Q."/>
            <person name="Ball E.V."/>
            <person name="Beal K."/>
            <person name="Bradley B.J."/>
            <person name="Chen Y."/>
            <person name="Clee C.M."/>
            <person name="Fitzgerald S."/>
            <person name="Graves T.A."/>
            <person name="Gu Y."/>
            <person name="Heath P."/>
            <person name="Heger A."/>
            <person name="Karakoc E."/>
            <person name="Kolb-Kokocinski A."/>
            <person name="Laird G.K."/>
            <person name="Lunter G."/>
            <person name="Meader S."/>
            <person name="Mort M."/>
            <person name="Mullikin J.C."/>
            <person name="Munch K."/>
            <person name="O'Connor T.D."/>
            <person name="Phillips A.D."/>
            <person name="Prado-Martinez J."/>
            <person name="Rogers A.S."/>
            <person name="Sajjadian S."/>
            <person name="Schmidt D."/>
            <person name="Shaw K."/>
            <person name="Simpson J.T."/>
            <person name="Stenson P.D."/>
            <person name="Turner D.J."/>
            <person name="Vigilant L."/>
            <person name="Vilella A.J."/>
            <person name="Whitener W."/>
            <person name="Zhu B."/>
            <person name="Cooper D.N."/>
            <person name="de Jong P."/>
            <person name="Dermitzakis E.T."/>
            <person name="Eichler E.E."/>
            <person name="Flicek P."/>
            <person name="Goldman N."/>
            <person name="Mundy N.I."/>
            <person name="Ning Z."/>
            <person name="Odom D.T."/>
            <person name="Ponting C.P."/>
            <person name="Quail M.A."/>
            <person name="Ryder O.A."/>
            <person name="Searle S.M."/>
            <person name="Warren W.C."/>
            <person name="Wilson R.K."/>
            <person name="Schierup M.H."/>
            <person name="Rogers J."/>
            <person name="Tyler-Smith C."/>
            <person name="Durbin R."/>
        </authorList>
    </citation>
    <scope>NUCLEOTIDE SEQUENCE [LARGE SCALE GENOMIC DNA]</scope>
</reference>
<accession>A0A2I2ZJF3</accession>
<proteinExistence type="predicted"/>
<keyword evidence="2" id="KW-1185">Reference proteome</keyword>
<name>A0A2I2ZJF3_GORGO</name>
<sequence>MTLGASVLPCDWQHRLCSQDSGGSPYPTDCGTTVAGTRTQVGVLTLQTVAGLRMANSGEPSHPVDRVTVAAVHSGPGGGGVSARRTRAGVFALSTTALLQQCTRTRPGAG</sequence>
<reference evidence="2" key="1">
    <citation type="submission" date="2011-05" db="EMBL/GenBank/DDBJ databases">
        <title>Insights into the evolution of the great apes provided by the gorilla genome.</title>
        <authorList>
            <person name="Scally A."/>
        </authorList>
    </citation>
    <scope>NUCLEOTIDE SEQUENCE [LARGE SCALE GENOMIC DNA]</scope>
</reference>
<dbReference type="Bgee" id="ENSGGOG00000037266">
    <property type="expression patterns" value="Expressed in prefrontal cortex and 5 other cell types or tissues"/>
</dbReference>
<evidence type="ECO:0000313" key="2">
    <source>
        <dbReference type="Proteomes" id="UP000001519"/>
    </source>
</evidence>
<dbReference type="InParanoid" id="A0A2I2ZJF3"/>